<evidence type="ECO:0000259" key="10">
    <source>
        <dbReference type="Pfam" id="PF01447"/>
    </source>
</evidence>
<accession>A0AA95NDH1</accession>
<dbReference type="RefSeq" id="WP_285231882.1">
    <property type="nucleotide sequence ID" value="NZ_CP116346.1"/>
</dbReference>
<feature type="domain" description="Peptidase M4 C-terminal" evidence="11">
    <location>
        <begin position="345"/>
        <end position="521"/>
    </location>
</feature>
<evidence type="ECO:0000256" key="9">
    <source>
        <dbReference type="RuleBase" id="RU366073"/>
    </source>
</evidence>
<comment type="function">
    <text evidence="9">Extracellular zinc metalloprotease.</text>
</comment>
<dbReference type="InterPro" id="IPR050728">
    <property type="entry name" value="Zinc_Metalloprotease_M4"/>
</dbReference>
<dbReference type="PRINTS" id="PR00730">
    <property type="entry name" value="THERMOLYSIN"/>
</dbReference>
<dbReference type="Pfam" id="PF07504">
    <property type="entry name" value="FTP"/>
    <property type="match status" value="1"/>
</dbReference>
<dbReference type="SUPFAM" id="SSF55486">
    <property type="entry name" value="Metalloproteases ('zincins'), catalytic domain"/>
    <property type="match status" value="1"/>
</dbReference>
<dbReference type="Gene3D" id="3.10.450.490">
    <property type="match status" value="1"/>
</dbReference>
<dbReference type="KEGG" id="pais:PFX98_18050"/>
<keyword evidence="14" id="KW-1185">Reference proteome</keyword>
<dbReference type="Gene3D" id="3.10.450.40">
    <property type="match status" value="1"/>
</dbReference>
<name>A0AA95NDH1_9BURK</name>
<evidence type="ECO:0000256" key="3">
    <source>
        <dbReference type="ARBA" id="ARBA00022723"/>
    </source>
</evidence>
<evidence type="ECO:0000256" key="6">
    <source>
        <dbReference type="ARBA" id="ARBA00022833"/>
    </source>
</evidence>
<keyword evidence="9" id="KW-0964">Secreted</keyword>
<dbReference type="GO" id="GO:0005576">
    <property type="term" value="C:extracellular region"/>
    <property type="evidence" value="ECO:0007669"/>
    <property type="project" value="UniProtKB-SubCell"/>
</dbReference>
<dbReference type="PANTHER" id="PTHR33794">
    <property type="entry name" value="BACILLOLYSIN"/>
    <property type="match status" value="1"/>
</dbReference>
<dbReference type="Pfam" id="PF01447">
    <property type="entry name" value="Peptidase_M4"/>
    <property type="match status" value="1"/>
</dbReference>
<proteinExistence type="inferred from homology"/>
<evidence type="ECO:0000313" key="13">
    <source>
        <dbReference type="EMBL" id="WIT10802.1"/>
    </source>
</evidence>
<feature type="signal peptide" evidence="9">
    <location>
        <begin position="1"/>
        <end position="30"/>
    </location>
</feature>
<keyword evidence="6 9" id="KW-0862">Zinc</keyword>
<feature type="domain" description="FTP" evidence="12">
    <location>
        <begin position="58"/>
        <end position="100"/>
    </location>
</feature>
<dbReference type="InterPro" id="IPR001570">
    <property type="entry name" value="Peptidase_M4_C_domain"/>
</dbReference>
<dbReference type="EMBL" id="CP116346">
    <property type="protein sequence ID" value="WIT10802.1"/>
    <property type="molecule type" value="Genomic_DNA"/>
</dbReference>
<evidence type="ECO:0000256" key="5">
    <source>
        <dbReference type="ARBA" id="ARBA00022801"/>
    </source>
</evidence>
<dbReference type="CDD" id="cd09597">
    <property type="entry name" value="M4_TLP"/>
    <property type="match status" value="1"/>
</dbReference>
<dbReference type="EC" id="3.4.24.-" evidence="9"/>
<keyword evidence="4 9" id="KW-0732">Signal</keyword>
<keyword evidence="2 9" id="KW-0645">Protease</keyword>
<evidence type="ECO:0000256" key="8">
    <source>
        <dbReference type="PIRSR" id="PIRSR623612-1"/>
    </source>
</evidence>
<evidence type="ECO:0000259" key="11">
    <source>
        <dbReference type="Pfam" id="PF02868"/>
    </source>
</evidence>
<comment type="similarity">
    <text evidence="1 9">Belongs to the peptidase M4 family.</text>
</comment>
<dbReference type="Gene3D" id="1.10.390.10">
    <property type="entry name" value="Neutral Protease Domain 2"/>
    <property type="match status" value="1"/>
</dbReference>
<gene>
    <name evidence="13" type="ORF">PFX98_18050</name>
</gene>
<evidence type="ECO:0000256" key="7">
    <source>
        <dbReference type="ARBA" id="ARBA00023049"/>
    </source>
</evidence>
<evidence type="ECO:0000256" key="1">
    <source>
        <dbReference type="ARBA" id="ARBA00009388"/>
    </source>
</evidence>
<dbReference type="GO" id="GO:0004222">
    <property type="term" value="F:metalloendopeptidase activity"/>
    <property type="evidence" value="ECO:0007669"/>
    <property type="project" value="UniProtKB-UniRule"/>
</dbReference>
<dbReference type="AlphaFoldDB" id="A0AA95NDH1"/>
<dbReference type="Proteomes" id="UP001177769">
    <property type="component" value="Chromosome"/>
</dbReference>
<dbReference type="GO" id="GO:0046872">
    <property type="term" value="F:metal ion binding"/>
    <property type="evidence" value="ECO:0007669"/>
    <property type="project" value="UniProtKB-UniRule"/>
</dbReference>
<sequence length="522" mass="54768">MTSRSKFAVRPAAAAALALGLALASSLAIAAPGKAEARARGHIADFAGRSLHGADQSYELQDLIVDANGTEHVRFNRRFKGLRVVGGDLVVRSNGQGVLEDISLTLAREPKVDDKPGVSQGQAKRLVAQRYQGDDQGHAPELLVYARGDLPRLAWDVRVFSEGADGTPSEKHVIVDAQLGTLLDAWDDVHTAAANGTGKSLYSGNVTLTTNSVTGGYELRDPSRGGTYTKNLAGKTRGGSIMTDSDNVWGNNATSDTASAGVDAQYGTAVTWDYYLNVHGRNGIGNDGKGAYNQVHYGRSYNNAYWSDSCFCMTYGDGDGTSLRPLVSLDVAGHEMTHGVTARTANLTYSGESGGLNEATSDIFGTMVEFYANNSNDAGDYLIGEKIMIKSPWMRSMIKPSADGASADCWYSGVGSLDVHYSSGVANHLYFILAEGTNSSYGTSPTCQAGDTRVATGNAVLSGIGRDAAAKIWYRALSTKMTSNTNYAGARAATIAAANDLYGAGSATANAVAAAWSAVGVN</sequence>
<dbReference type="InterPro" id="IPR011096">
    <property type="entry name" value="FTP_domain"/>
</dbReference>
<dbReference type="InterPro" id="IPR023612">
    <property type="entry name" value="Peptidase_M4"/>
</dbReference>
<feature type="domain" description="Peptidase M4" evidence="10">
    <location>
        <begin position="196"/>
        <end position="341"/>
    </location>
</feature>
<keyword evidence="7 9" id="KW-0482">Metalloprotease</keyword>
<evidence type="ECO:0000256" key="2">
    <source>
        <dbReference type="ARBA" id="ARBA00022670"/>
    </source>
</evidence>
<reference evidence="13" key="1">
    <citation type="submission" date="2023-01" db="EMBL/GenBank/DDBJ databases">
        <title>Whole genome sequence of Paucibacter sp. S2-9 isolated from pond sediment.</title>
        <authorList>
            <person name="Jung J.Y."/>
        </authorList>
    </citation>
    <scope>NUCLEOTIDE SEQUENCE</scope>
    <source>
        <strain evidence="13">S2-9</strain>
    </source>
</reference>
<keyword evidence="5 9" id="KW-0378">Hydrolase</keyword>
<protein>
    <recommendedName>
        <fullName evidence="9">Neutral metalloproteinase</fullName>
        <ecNumber evidence="9">3.4.24.-</ecNumber>
    </recommendedName>
</protein>
<dbReference type="GO" id="GO:0006508">
    <property type="term" value="P:proteolysis"/>
    <property type="evidence" value="ECO:0007669"/>
    <property type="project" value="UniProtKB-KW"/>
</dbReference>
<feature type="chain" id="PRO_5041515490" description="Neutral metalloproteinase" evidence="9">
    <location>
        <begin position="31"/>
        <end position="522"/>
    </location>
</feature>
<dbReference type="InterPro" id="IPR027268">
    <property type="entry name" value="Peptidase_M4/M1_CTD_sf"/>
</dbReference>
<organism evidence="13 14">
    <name type="scientific">Paucibacter sediminis</name>
    <dbReference type="NCBI Taxonomy" id="3019553"/>
    <lineage>
        <taxon>Bacteria</taxon>
        <taxon>Pseudomonadati</taxon>
        <taxon>Pseudomonadota</taxon>
        <taxon>Betaproteobacteria</taxon>
        <taxon>Burkholderiales</taxon>
        <taxon>Sphaerotilaceae</taxon>
        <taxon>Roseateles</taxon>
    </lineage>
</organism>
<comment type="cofactor">
    <cofactor evidence="9">
        <name>Zn(2+)</name>
        <dbReference type="ChEBI" id="CHEBI:29105"/>
    </cofactor>
</comment>
<evidence type="ECO:0000259" key="12">
    <source>
        <dbReference type="Pfam" id="PF07504"/>
    </source>
</evidence>
<dbReference type="InterPro" id="IPR013856">
    <property type="entry name" value="Peptidase_M4_domain"/>
</dbReference>
<feature type="active site" evidence="8">
    <location>
        <position position="335"/>
    </location>
</feature>
<evidence type="ECO:0000313" key="14">
    <source>
        <dbReference type="Proteomes" id="UP001177769"/>
    </source>
</evidence>
<dbReference type="PANTHER" id="PTHR33794:SF1">
    <property type="entry name" value="BACILLOLYSIN"/>
    <property type="match status" value="1"/>
</dbReference>
<dbReference type="Gene3D" id="3.10.170.10">
    <property type="match status" value="1"/>
</dbReference>
<keyword evidence="3" id="KW-0479">Metal-binding</keyword>
<feature type="active site" description="Proton donor" evidence="8">
    <location>
        <position position="420"/>
    </location>
</feature>
<evidence type="ECO:0000256" key="4">
    <source>
        <dbReference type="ARBA" id="ARBA00022729"/>
    </source>
</evidence>
<dbReference type="Pfam" id="PF02868">
    <property type="entry name" value="Peptidase_M4_C"/>
    <property type="match status" value="1"/>
</dbReference>
<comment type="subcellular location">
    <subcellularLocation>
        <location evidence="9">Secreted</location>
    </subcellularLocation>
</comment>